<dbReference type="Pfam" id="PF04937">
    <property type="entry name" value="DUF659"/>
    <property type="match status" value="1"/>
</dbReference>
<protein>
    <recommendedName>
        <fullName evidence="1">DUF659 domain-containing protein</fullName>
    </recommendedName>
</protein>
<proteinExistence type="predicted"/>
<name>A0AAF0XWA0_DAUCS</name>
<evidence type="ECO:0000259" key="1">
    <source>
        <dbReference type="Pfam" id="PF04937"/>
    </source>
</evidence>
<dbReference type="InterPro" id="IPR012337">
    <property type="entry name" value="RNaseH-like_sf"/>
</dbReference>
<feature type="domain" description="DUF659" evidence="1">
    <location>
        <begin position="66"/>
        <end position="217"/>
    </location>
</feature>
<reference evidence="2" key="2">
    <citation type="submission" date="2022-03" db="EMBL/GenBank/DDBJ databases">
        <title>Draft title - Genomic analysis of global carrot germplasm unveils the trajectory of domestication and the origin of high carotenoid orange carrot.</title>
        <authorList>
            <person name="Iorizzo M."/>
            <person name="Ellison S."/>
            <person name="Senalik D."/>
            <person name="Macko-Podgorni A."/>
            <person name="Grzebelus D."/>
            <person name="Bostan H."/>
            <person name="Rolling W."/>
            <person name="Curaba J."/>
            <person name="Simon P."/>
        </authorList>
    </citation>
    <scope>NUCLEOTIDE SEQUENCE</scope>
    <source>
        <tissue evidence="2">Leaf</tissue>
    </source>
</reference>
<keyword evidence="3" id="KW-1185">Reference proteome</keyword>
<evidence type="ECO:0000313" key="2">
    <source>
        <dbReference type="EMBL" id="WOH15393.1"/>
    </source>
</evidence>
<dbReference type="Proteomes" id="UP000077755">
    <property type="component" value="Chromosome 9"/>
</dbReference>
<dbReference type="InterPro" id="IPR007021">
    <property type="entry name" value="DUF659"/>
</dbReference>
<dbReference type="PANTHER" id="PTHR32166:SF74">
    <property type="entry name" value="OS05G0256350 PROTEIN"/>
    <property type="match status" value="1"/>
</dbReference>
<gene>
    <name evidence="2" type="ORF">DCAR_0934931</name>
</gene>
<dbReference type="EMBL" id="CP093351">
    <property type="protein sequence ID" value="WOH15393.1"/>
    <property type="molecule type" value="Genomic_DNA"/>
</dbReference>
<dbReference type="SUPFAM" id="SSF53098">
    <property type="entry name" value="Ribonuclease H-like"/>
    <property type="match status" value="1"/>
</dbReference>
<dbReference type="PANTHER" id="PTHR32166">
    <property type="entry name" value="OSJNBA0013A04.12 PROTEIN"/>
    <property type="match status" value="1"/>
</dbReference>
<evidence type="ECO:0000313" key="3">
    <source>
        <dbReference type="Proteomes" id="UP000077755"/>
    </source>
</evidence>
<reference evidence="2" key="1">
    <citation type="journal article" date="2016" name="Nat. Genet.">
        <title>A high-quality carrot genome assembly provides new insights into carotenoid accumulation and asterid genome evolution.</title>
        <authorList>
            <person name="Iorizzo M."/>
            <person name="Ellison S."/>
            <person name="Senalik D."/>
            <person name="Zeng P."/>
            <person name="Satapoomin P."/>
            <person name="Huang J."/>
            <person name="Bowman M."/>
            <person name="Iovene M."/>
            <person name="Sanseverino W."/>
            <person name="Cavagnaro P."/>
            <person name="Yildiz M."/>
            <person name="Macko-Podgorni A."/>
            <person name="Moranska E."/>
            <person name="Grzebelus E."/>
            <person name="Grzebelus D."/>
            <person name="Ashrafi H."/>
            <person name="Zheng Z."/>
            <person name="Cheng S."/>
            <person name="Spooner D."/>
            <person name="Van Deynze A."/>
            <person name="Simon P."/>
        </authorList>
    </citation>
    <scope>NUCLEOTIDE SEQUENCE</scope>
    <source>
        <tissue evidence="2">Leaf</tissue>
    </source>
</reference>
<dbReference type="AlphaFoldDB" id="A0AAF0XWA0"/>
<organism evidence="2 3">
    <name type="scientific">Daucus carota subsp. sativus</name>
    <name type="common">Carrot</name>
    <dbReference type="NCBI Taxonomy" id="79200"/>
    <lineage>
        <taxon>Eukaryota</taxon>
        <taxon>Viridiplantae</taxon>
        <taxon>Streptophyta</taxon>
        <taxon>Embryophyta</taxon>
        <taxon>Tracheophyta</taxon>
        <taxon>Spermatophyta</taxon>
        <taxon>Magnoliopsida</taxon>
        <taxon>eudicotyledons</taxon>
        <taxon>Gunneridae</taxon>
        <taxon>Pentapetalae</taxon>
        <taxon>asterids</taxon>
        <taxon>campanulids</taxon>
        <taxon>Apiales</taxon>
        <taxon>Apiaceae</taxon>
        <taxon>Apioideae</taxon>
        <taxon>Scandiceae</taxon>
        <taxon>Daucinae</taxon>
        <taxon>Daucus</taxon>
        <taxon>Daucus sect. Daucus</taxon>
    </lineage>
</organism>
<sequence length="375" mass="43502">MDQFSRPIDPMESTIELRKKSRQQNINDALFKQRTNEVHAYLARWVYEFGVPFNAINNDGFKRSSSRYQLREPLLKQEVEKTKQSMKEQEEEWKSNGCSLMTDAWSDRNWRSIMNLCVNCRAGTCFIASIESSEEAHTAKYIFEYVDKYIGEIGSGNVIQVVTDNASNNMAAAKLLKVKRPNIFWTSCATHTLNLILEGIGNFLSPLIQHIIEKAKALTIFIYAHHTTLALMRKFTRKKKIVRPGVTRFASSFLTLQHILEKEEKLKHMFLSKEWGESYQIIVSQAFWMNIAMCVELFKLLVKVLRLVDGDWCPSMAFVYGDIKEAKSEIIRICKDVKDTYEPILEIIDSKIKGRLDSPLHLTAYLLNPYFFLQR</sequence>
<accession>A0AAF0XWA0</accession>